<dbReference type="GO" id="GO:0015031">
    <property type="term" value="P:protein transport"/>
    <property type="evidence" value="ECO:0007669"/>
    <property type="project" value="TreeGrafter"/>
</dbReference>
<dbReference type="Proteomes" id="UP001162131">
    <property type="component" value="Unassembled WGS sequence"/>
</dbReference>
<dbReference type="Pfam" id="PF00339">
    <property type="entry name" value="Arrestin_N"/>
    <property type="match status" value="1"/>
</dbReference>
<dbReference type="PANTHER" id="PTHR11188">
    <property type="entry name" value="ARRESTIN DOMAIN CONTAINING PROTEIN"/>
    <property type="match status" value="1"/>
</dbReference>
<dbReference type="Gene3D" id="2.60.40.640">
    <property type="match status" value="2"/>
</dbReference>
<feature type="domain" description="Arrestin C-terminal-like" evidence="2">
    <location>
        <begin position="189"/>
        <end position="325"/>
    </location>
</feature>
<reference evidence="3" key="1">
    <citation type="submission" date="2021-09" db="EMBL/GenBank/DDBJ databases">
        <authorList>
            <consortium name="AG Swart"/>
            <person name="Singh M."/>
            <person name="Singh A."/>
            <person name="Seah K."/>
            <person name="Emmerich C."/>
        </authorList>
    </citation>
    <scope>NUCLEOTIDE SEQUENCE</scope>
    <source>
        <strain evidence="3">ATCC30299</strain>
    </source>
</reference>
<keyword evidence="4" id="KW-1185">Reference proteome</keyword>
<dbReference type="GO" id="GO:0005737">
    <property type="term" value="C:cytoplasm"/>
    <property type="evidence" value="ECO:0007669"/>
    <property type="project" value="TreeGrafter"/>
</dbReference>
<dbReference type="InterPro" id="IPR011021">
    <property type="entry name" value="Arrestin-like_N"/>
</dbReference>
<proteinExistence type="predicted"/>
<evidence type="ECO:0000313" key="4">
    <source>
        <dbReference type="Proteomes" id="UP001162131"/>
    </source>
</evidence>
<name>A0AAU9K0F9_9CILI</name>
<dbReference type="Pfam" id="PF02752">
    <property type="entry name" value="Arrestin_C"/>
    <property type="match status" value="1"/>
</dbReference>
<dbReference type="EMBL" id="CAJZBQ010000053">
    <property type="protein sequence ID" value="CAG9331730.1"/>
    <property type="molecule type" value="Genomic_DNA"/>
</dbReference>
<evidence type="ECO:0000259" key="1">
    <source>
        <dbReference type="Pfam" id="PF00339"/>
    </source>
</evidence>
<organism evidence="3 4">
    <name type="scientific">Blepharisma stoltei</name>
    <dbReference type="NCBI Taxonomy" id="1481888"/>
    <lineage>
        <taxon>Eukaryota</taxon>
        <taxon>Sar</taxon>
        <taxon>Alveolata</taxon>
        <taxon>Ciliophora</taxon>
        <taxon>Postciliodesmatophora</taxon>
        <taxon>Heterotrichea</taxon>
        <taxon>Heterotrichida</taxon>
        <taxon>Blepharismidae</taxon>
        <taxon>Blepharisma</taxon>
    </lineage>
</organism>
<gene>
    <name evidence="3" type="ORF">BSTOLATCC_MIC53793</name>
</gene>
<accession>A0AAU9K0F9</accession>
<evidence type="ECO:0008006" key="5">
    <source>
        <dbReference type="Google" id="ProtNLM"/>
    </source>
</evidence>
<dbReference type="AlphaFoldDB" id="A0AAU9K0F9"/>
<dbReference type="InterPro" id="IPR014756">
    <property type="entry name" value="Ig_E-set"/>
</dbReference>
<feature type="domain" description="Arrestin-like N-terminal" evidence="1">
    <location>
        <begin position="26"/>
        <end position="159"/>
    </location>
</feature>
<dbReference type="InterPro" id="IPR011022">
    <property type="entry name" value="Arrestin_C-like"/>
</dbReference>
<evidence type="ECO:0000313" key="3">
    <source>
        <dbReference type="EMBL" id="CAG9331730.1"/>
    </source>
</evidence>
<dbReference type="InterPro" id="IPR050357">
    <property type="entry name" value="Arrestin_domain-protein"/>
</dbReference>
<sequence>MGSDSSKPSQMKGDMYVSLDDANAIVGEYVRGNVHVHLKDSVSSPKLFIFFRGHEIVEFCTERQESNGDHGMITYQINHSGKELIKKGRAIIFNKPDMTVNPGNYCVPFKFRLYPDLLPSFNATVFNKGSAKLEYKIGALLETQGVKYMKFKKPFTVLSNSFPVLPELYPQQLSHEVSGYNNTIWCVNKEKASVKAWIEKPAFGSNELINLFVEADLKNFSSDIRKIEVEILKITTISANRKNCVTKTQSKSIWKDTFRTEILARSGTQNRKFSIPVAEILKHERTYTMKSYLIKCQYIARIKMHTDYKLFRCTGFPTIEQGIVILPFVVDEKAEEHMVHLKCESSDMSSLITQASVSDEF</sequence>
<comment type="caution">
    <text evidence="3">The sequence shown here is derived from an EMBL/GenBank/DDBJ whole genome shotgun (WGS) entry which is preliminary data.</text>
</comment>
<dbReference type="InterPro" id="IPR014752">
    <property type="entry name" value="Arrestin-like_C"/>
</dbReference>
<dbReference type="SUPFAM" id="SSF81296">
    <property type="entry name" value="E set domains"/>
    <property type="match status" value="2"/>
</dbReference>
<evidence type="ECO:0000259" key="2">
    <source>
        <dbReference type="Pfam" id="PF02752"/>
    </source>
</evidence>
<protein>
    <recommendedName>
        <fullName evidence="5">Arrestin-like N-terminal domain-containing protein</fullName>
    </recommendedName>
</protein>
<dbReference type="PANTHER" id="PTHR11188:SF17">
    <property type="entry name" value="FI21816P1"/>
    <property type="match status" value="1"/>
</dbReference>